<feature type="compositionally biased region" description="Basic and acidic residues" evidence="1">
    <location>
        <begin position="539"/>
        <end position="548"/>
    </location>
</feature>
<dbReference type="Proteomes" id="UP000271291">
    <property type="component" value="Chromosome"/>
</dbReference>
<feature type="compositionally biased region" description="Pro residues" evidence="1">
    <location>
        <begin position="435"/>
        <end position="446"/>
    </location>
</feature>
<dbReference type="AlphaFoldDB" id="A0A3Q9KX09"/>
<feature type="compositionally biased region" description="Low complexity" evidence="1">
    <location>
        <begin position="460"/>
        <end position="470"/>
    </location>
</feature>
<proteinExistence type="predicted"/>
<feature type="compositionally biased region" description="Low complexity" evidence="1">
    <location>
        <begin position="100"/>
        <end position="110"/>
    </location>
</feature>
<organism evidence="2 4">
    <name type="scientific">Streptomyces griseoviridis</name>
    <dbReference type="NCBI Taxonomy" id="45398"/>
    <lineage>
        <taxon>Bacteria</taxon>
        <taxon>Bacillati</taxon>
        <taxon>Actinomycetota</taxon>
        <taxon>Actinomycetes</taxon>
        <taxon>Kitasatosporales</taxon>
        <taxon>Streptomycetaceae</taxon>
        <taxon>Streptomyces</taxon>
    </lineage>
</organism>
<evidence type="ECO:0000256" key="1">
    <source>
        <dbReference type="SAM" id="MobiDB-lite"/>
    </source>
</evidence>
<dbReference type="EMBL" id="CP029078">
    <property type="protein sequence ID" value="QCN86656.1"/>
    <property type="molecule type" value="Genomic_DNA"/>
</dbReference>
<keyword evidence="5" id="KW-1185">Reference proteome</keyword>
<evidence type="ECO:0000313" key="4">
    <source>
        <dbReference type="Proteomes" id="UP000271291"/>
    </source>
</evidence>
<dbReference type="KEGG" id="sgd:ELQ87_21170"/>
<dbReference type="EMBL" id="CP034687">
    <property type="protein sequence ID" value="AZS86480.1"/>
    <property type="molecule type" value="Genomic_DNA"/>
</dbReference>
<evidence type="ECO:0008006" key="6">
    <source>
        <dbReference type="Google" id="ProtNLM"/>
    </source>
</evidence>
<evidence type="ECO:0000313" key="3">
    <source>
        <dbReference type="EMBL" id="QCN86656.1"/>
    </source>
</evidence>
<feature type="region of interest" description="Disordered" evidence="1">
    <location>
        <begin position="288"/>
        <end position="349"/>
    </location>
</feature>
<feature type="compositionally biased region" description="Low complexity" evidence="1">
    <location>
        <begin position="323"/>
        <end position="336"/>
    </location>
</feature>
<dbReference type="RefSeq" id="WP_127179293.1">
    <property type="nucleotide sequence ID" value="NZ_CP029078.1"/>
</dbReference>
<feature type="region of interest" description="Disordered" evidence="1">
    <location>
        <begin position="394"/>
        <end position="548"/>
    </location>
</feature>
<feature type="compositionally biased region" description="Pro residues" evidence="1">
    <location>
        <begin position="497"/>
        <end position="522"/>
    </location>
</feature>
<feature type="compositionally biased region" description="Low complexity" evidence="1">
    <location>
        <begin position="523"/>
        <end position="534"/>
    </location>
</feature>
<sequence length="548" mass="55340">MTHPTYDPADVPAWPAYELTVHADGKVEAAGPLVPSATHPHRHAAIGAVVEASARLGRPVRAKATEADGTVWHLVVAPDGSVGELPAGRSAAPSRKRAGKSSSRAARTAPQAPPAATAPPAEAEPAFADGLALVAEHLEAGRIEVAAELAARLDRRAADTLGVSHPDALRIREVLARISALLGDTAGGVRLFRDVAERWHYRGAHADAESAASRAVALWLQITDVDTALATGMSMVRMRNQIPGENGTALTEVLTHQSLLESQKAGATAATGATGATREPAVDAAPRVAGAGDGTAQEWAGAGPVGPVGPDQASTGWAQAPGPESSPADTSSADTSGPAEADRPETASAVAATPDATADAGWAGADPADAAWVEAARAVGDTPPAWLTTAEAAAGPGPVESAPVGEPPLPAGSETPAWPAASPVDVTPTATEPAPTEPGGPRPVQPLPSVDDGTPAWLEAAQVAAVVPPAWLDAAPEPRTPADPTPVARPAVQQAPAPQPEAPQPEVPQPEMPQSPQPPAPRAPSSQAPAVRPAFSWDRPARDSRTGG</sequence>
<name>A0A3Q9KX09_STRGD</name>
<accession>A0A3Q9KX09</accession>
<dbReference type="Proteomes" id="UP000501753">
    <property type="component" value="Chromosome"/>
</dbReference>
<feature type="compositionally biased region" description="Low complexity" evidence="1">
    <location>
        <begin position="486"/>
        <end position="496"/>
    </location>
</feature>
<reference evidence="2 4" key="2">
    <citation type="submission" date="2018-12" db="EMBL/GenBank/DDBJ databases">
        <title>Streptomyces griseoviridis F1-27 complete genome.</title>
        <authorList>
            <person name="Mariita R.M."/>
            <person name="Sello J.K."/>
        </authorList>
    </citation>
    <scope>NUCLEOTIDE SEQUENCE [LARGE SCALE GENOMIC DNA]</scope>
    <source>
        <strain evidence="2 4">F1-27</strain>
    </source>
</reference>
<evidence type="ECO:0000313" key="5">
    <source>
        <dbReference type="Proteomes" id="UP000501753"/>
    </source>
</evidence>
<evidence type="ECO:0000313" key="2">
    <source>
        <dbReference type="EMBL" id="AZS86480.1"/>
    </source>
</evidence>
<gene>
    <name evidence="3" type="ORF">DDJ31_18100</name>
    <name evidence="2" type="ORF">ELQ87_21170</name>
</gene>
<dbReference type="OrthoDB" id="4176651at2"/>
<reference evidence="3 5" key="1">
    <citation type="submission" date="2018-04" db="EMBL/GenBank/DDBJ databases">
        <title>Complete genome sequences of Streptomyces griseoviridis K61 and characterization of antagonistic properties of biological control agents.</title>
        <authorList>
            <person name="Mariita R.M."/>
            <person name="Sello J.K."/>
        </authorList>
    </citation>
    <scope>NUCLEOTIDE SEQUENCE [LARGE SCALE GENOMIC DNA]</scope>
    <source>
        <strain evidence="3 5">K61</strain>
    </source>
</reference>
<feature type="region of interest" description="Disordered" evidence="1">
    <location>
        <begin position="82"/>
        <end position="122"/>
    </location>
</feature>
<protein>
    <recommendedName>
        <fullName evidence="6">Tetratricopeptide repeat protein</fullName>
    </recommendedName>
</protein>